<dbReference type="Proteomes" id="UP001162029">
    <property type="component" value="Unassembled WGS sequence"/>
</dbReference>
<name>A0AAV0VFG5_9STRA</name>
<evidence type="ECO:0000313" key="3">
    <source>
        <dbReference type="Proteomes" id="UP001162029"/>
    </source>
</evidence>
<dbReference type="AlphaFoldDB" id="A0AAV0VFG5"/>
<protein>
    <recommendedName>
        <fullName evidence="1">Reverse transcriptase Ty1/copia-type domain-containing protein</fullName>
    </recommendedName>
</protein>
<keyword evidence="3" id="KW-1185">Reference proteome</keyword>
<accession>A0AAV0VFG5</accession>
<proteinExistence type="predicted"/>
<organism evidence="2 3">
    <name type="scientific">Peronospora destructor</name>
    <dbReference type="NCBI Taxonomy" id="86335"/>
    <lineage>
        <taxon>Eukaryota</taxon>
        <taxon>Sar</taxon>
        <taxon>Stramenopiles</taxon>
        <taxon>Oomycota</taxon>
        <taxon>Peronosporomycetes</taxon>
        <taxon>Peronosporales</taxon>
        <taxon>Peronosporaceae</taxon>
        <taxon>Peronospora</taxon>
    </lineage>
</organism>
<evidence type="ECO:0000259" key="1">
    <source>
        <dbReference type="Pfam" id="PF07727"/>
    </source>
</evidence>
<gene>
    <name evidence="2" type="ORF">PDE001_LOCUS11303</name>
</gene>
<dbReference type="InterPro" id="IPR013103">
    <property type="entry name" value="RVT_2"/>
</dbReference>
<feature type="domain" description="Reverse transcriptase Ty1/copia-type" evidence="1">
    <location>
        <begin position="23"/>
        <end position="163"/>
    </location>
</feature>
<comment type="caution">
    <text evidence="2">The sequence shown here is derived from an EMBL/GenBank/DDBJ whole genome shotgun (WGS) entry which is preliminary data.</text>
</comment>
<evidence type="ECO:0000313" key="2">
    <source>
        <dbReference type="EMBL" id="CAI5746301.1"/>
    </source>
</evidence>
<sequence>MKSDKRVEWERAAHAEIDSLEANDTWELVSRTKEMRPLHTKWVFQTKTDADENIERYKARMVACGNEQSFGKDYTLTFAAVMDMTTGKVILVLSQVWRVPARHDDVPNAYVKVSTEPDLNIYLYVPQEMKVSQTEIQRLGVEHAGQVVLQLKQSLYGLKQAGQVVLQLKQSLYGLKQAGRLWPQLLHALGAITRTSQKRVDEVFDLLTTLQIKDLGVVSKFLGMRITHSAKFGYELDQEVTIAERFRLQDAHSAMTPIELSHDNNTREADALLPKESTVGSASVQKFQSIVGSLLWLARCTRPDIAYAVHRATRRTDYKRLAVIKENRQVPKRHHGRQASAWTKRC</sequence>
<reference evidence="2" key="1">
    <citation type="submission" date="2022-12" db="EMBL/GenBank/DDBJ databases">
        <authorList>
            <person name="Webb A."/>
        </authorList>
    </citation>
    <scope>NUCLEOTIDE SEQUENCE</scope>
    <source>
        <strain evidence="2">Pd1</strain>
    </source>
</reference>
<dbReference type="EMBL" id="CANTFM010002423">
    <property type="protein sequence ID" value="CAI5746301.1"/>
    <property type="molecule type" value="Genomic_DNA"/>
</dbReference>
<dbReference type="Pfam" id="PF07727">
    <property type="entry name" value="RVT_2"/>
    <property type="match status" value="1"/>
</dbReference>